<reference evidence="4 5" key="1">
    <citation type="submission" date="2024-01" db="EMBL/GenBank/DDBJ databases">
        <title>The genome of the rayed Mediterranean limpet Patella caerulea (Linnaeus, 1758).</title>
        <authorList>
            <person name="Anh-Thu Weber A."/>
            <person name="Halstead-Nussloch G."/>
        </authorList>
    </citation>
    <scope>NUCLEOTIDE SEQUENCE [LARGE SCALE GENOMIC DNA]</scope>
    <source>
        <strain evidence="4">AATW-2023a</strain>
        <tissue evidence="4">Whole specimen</tissue>
    </source>
</reference>
<evidence type="ECO:0000259" key="2">
    <source>
        <dbReference type="Pfam" id="PF05699"/>
    </source>
</evidence>
<evidence type="ECO:0000259" key="3">
    <source>
        <dbReference type="Pfam" id="PF14291"/>
    </source>
</evidence>
<accession>A0AAN8KCV7</accession>
<dbReference type="Pfam" id="PF14291">
    <property type="entry name" value="DUF4371"/>
    <property type="match status" value="1"/>
</dbReference>
<keyword evidence="5" id="KW-1185">Reference proteome</keyword>
<dbReference type="PANTHER" id="PTHR45749">
    <property type="match status" value="1"/>
</dbReference>
<dbReference type="PANTHER" id="PTHR45749:SF21">
    <property type="entry name" value="DUF4371 DOMAIN-CONTAINING PROTEIN"/>
    <property type="match status" value="1"/>
</dbReference>
<dbReference type="GO" id="GO:0046983">
    <property type="term" value="F:protein dimerization activity"/>
    <property type="evidence" value="ECO:0007669"/>
    <property type="project" value="InterPro"/>
</dbReference>
<dbReference type="InterPro" id="IPR025398">
    <property type="entry name" value="DUF4371"/>
</dbReference>
<dbReference type="InterPro" id="IPR012337">
    <property type="entry name" value="RNaseH-like_sf"/>
</dbReference>
<feature type="compositionally biased region" description="Acidic residues" evidence="1">
    <location>
        <begin position="102"/>
        <end position="119"/>
    </location>
</feature>
<dbReference type="Pfam" id="PF05699">
    <property type="entry name" value="Dimer_Tnp_hAT"/>
    <property type="match status" value="1"/>
</dbReference>
<proteinExistence type="predicted"/>
<feature type="compositionally biased region" description="Polar residues" evidence="1">
    <location>
        <begin position="68"/>
        <end position="83"/>
    </location>
</feature>
<gene>
    <name evidence="4" type="ORF">SNE40_002759</name>
</gene>
<dbReference type="EMBL" id="JAZGQO010000002">
    <property type="protein sequence ID" value="KAK6191009.1"/>
    <property type="molecule type" value="Genomic_DNA"/>
</dbReference>
<protein>
    <recommendedName>
        <fullName evidence="6">Zinc finger MYM-type 1-like</fullName>
    </recommendedName>
</protein>
<evidence type="ECO:0000313" key="5">
    <source>
        <dbReference type="Proteomes" id="UP001347796"/>
    </source>
</evidence>
<sequence>MNRSESLPRRKRTYRYRVKCSVCQKEIDSDYKGKHKVTHSGKTVVFTSVSSANDPTQAKLNFGGPTSPKRSLSVNDCSNQRAADTTTELDDEDDQSSLSDFSNDDLSSESGEEADDNAENNDVNAENNDARIAPKEPTQPILSSYNPKKHGRESAKRDFKSEWFKVHPWLSYNAELKCGTCFSCEEFMGNTSFKFDNWKKPKGLVKHANSKRHRNGITKWLEYKNARKNATNVLIQLDNAHKKLASENRAYLKIVIECLLYTAQQNIAQRGSVEERSNIHQVSDVNRGNFLELLSMRCRDITWLKDKLKTQLGQHRQWTSPDICNELLGIMSKLVLEMIKAEVNDPHCSCLSLIMDETSDISKTEQVAMCLRYIFEGKTKETFIGFYDTKSTDGETLYSLVLRVFNELDLPLLNVVGECFDGASNMNGIHRGLATRMKECSPLAIYIHCFGHLLNLAIQDTMTDVPCLRNALGTIQSLYNFIEGSPKRHAVFLDIKLDDGDDVARALKSQSVTRWACRWESVKAVINQLPRIMKALLQLAKDRDAKTYTDSRALLNAVCDFDFMFGLVVLKVILSNTSSLSSYLQCKSIDVISAKKNADSTIATLQKCRNDQHFELAWKQSEKLSEDVKAVLEDTAREFKDARLPRTRRAPRRLEALLGLGAGDDQVQHNTPKDHYRITSYYPSFDKVIGEMESRFDMEDQSVLCALGDVVLNDNPDISSYSKVAEFYHMDSEILLVEKKNYLSFIKLQAKKSKDKKQPKLSTAAHVVEYMYETDKCSVLTQFYFAVSILATIPATSCSAERAFSGLRRLKTYLRNTMGQARLTNLALINIERVFSNRLLEKLDEIVDFFAGRHGRASRFF</sequence>
<dbReference type="SUPFAM" id="SSF53098">
    <property type="entry name" value="Ribonuclease H-like"/>
    <property type="match status" value="1"/>
</dbReference>
<organism evidence="4 5">
    <name type="scientific">Patella caerulea</name>
    <name type="common">Rayed Mediterranean limpet</name>
    <dbReference type="NCBI Taxonomy" id="87958"/>
    <lineage>
        <taxon>Eukaryota</taxon>
        <taxon>Metazoa</taxon>
        <taxon>Spiralia</taxon>
        <taxon>Lophotrochozoa</taxon>
        <taxon>Mollusca</taxon>
        <taxon>Gastropoda</taxon>
        <taxon>Patellogastropoda</taxon>
        <taxon>Patelloidea</taxon>
        <taxon>Patellidae</taxon>
        <taxon>Patella</taxon>
    </lineage>
</organism>
<dbReference type="Proteomes" id="UP001347796">
    <property type="component" value="Unassembled WGS sequence"/>
</dbReference>
<feature type="domain" description="DUF4371" evidence="3">
    <location>
        <begin position="245"/>
        <end position="430"/>
    </location>
</feature>
<feature type="domain" description="HAT C-terminal dimerisation" evidence="2">
    <location>
        <begin position="787"/>
        <end position="833"/>
    </location>
</feature>
<dbReference type="InterPro" id="IPR008906">
    <property type="entry name" value="HATC_C_dom"/>
</dbReference>
<evidence type="ECO:0000256" key="1">
    <source>
        <dbReference type="SAM" id="MobiDB-lite"/>
    </source>
</evidence>
<feature type="region of interest" description="Disordered" evidence="1">
    <location>
        <begin position="54"/>
        <end position="153"/>
    </location>
</feature>
<comment type="caution">
    <text evidence="4">The sequence shown here is derived from an EMBL/GenBank/DDBJ whole genome shotgun (WGS) entry which is preliminary data.</text>
</comment>
<evidence type="ECO:0000313" key="4">
    <source>
        <dbReference type="EMBL" id="KAK6191009.1"/>
    </source>
</evidence>
<evidence type="ECO:0008006" key="6">
    <source>
        <dbReference type="Google" id="ProtNLM"/>
    </source>
</evidence>
<dbReference type="AlphaFoldDB" id="A0AAN8KCV7"/>
<name>A0AAN8KCV7_PATCE</name>